<evidence type="ECO:0000313" key="7">
    <source>
        <dbReference type="Proteomes" id="UP001165395"/>
    </source>
</evidence>
<evidence type="ECO:0000256" key="3">
    <source>
        <dbReference type="ARBA" id="ARBA00023163"/>
    </source>
</evidence>
<evidence type="ECO:0000256" key="2">
    <source>
        <dbReference type="ARBA" id="ARBA00023125"/>
    </source>
</evidence>
<dbReference type="Pfam" id="PF00440">
    <property type="entry name" value="TetR_N"/>
    <property type="match status" value="1"/>
</dbReference>
<gene>
    <name evidence="6" type="ORF">LIN78_17770</name>
</gene>
<keyword evidence="2 4" id="KW-0238">DNA-binding</keyword>
<keyword evidence="1" id="KW-0805">Transcription regulation</keyword>
<dbReference type="RefSeq" id="WP_227182229.1">
    <property type="nucleotide sequence ID" value="NZ_JAJBZT010000019.1"/>
</dbReference>
<feature type="domain" description="HTH tetR-type" evidence="5">
    <location>
        <begin position="4"/>
        <end position="64"/>
    </location>
</feature>
<proteinExistence type="predicted"/>
<feature type="DNA-binding region" description="H-T-H motif" evidence="4">
    <location>
        <begin position="27"/>
        <end position="46"/>
    </location>
</feature>
<dbReference type="EMBL" id="JAJBZT010000019">
    <property type="protein sequence ID" value="MCB6185398.1"/>
    <property type="molecule type" value="Genomic_DNA"/>
</dbReference>
<evidence type="ECO:0000256" key="4">
    <source>
        <dbReference type="PROSITE-ProRule" id="PRU00335"/>
    </source>
</evidence>
<organism evidence="6 7">
    <name type="scientific">Leeia speluncae</name>
    <dbReference type="NCBI Taxonomy" id="2884804"/>
    <lineage>
        <taxon>Bacteria</taxon>
        <taxon>Pseudomonadati</taxon>
        <taxon>Pseudomonadota</taxon>
        <taxon>Betaproteobacteria</taxon>
        <taxon>Neisseriales</taxon>
        <taxon>Leeiaceae</taxon>
        <taxon>Leeia</taxon>
    </lineage>
</organism>
<dbReference type="PRINTS" id="PR00455">
    <property type="entry name" value="HTHTETR"/>
</dbReference>
<dbReference type="Proteomes" id="UP001165395">
    <property type="component" value="Unassembled WGS sequence"/>
</dbReference>
<name>A0ABS8DBM2_9NEIS</name>
<evidence type="ECO:0000313" key="6">
    <source>
        <dbReference type="EMBL" id="MCB6185398.1"/>
    </source>
</evidence>
<dbReference type="PANTHER" id="PTHR47506">
    <property type="entry name" value="TRANSCRIPTIONAL REGULATORY PROTEIN"/>
    <property type="match status" value="1"/>
</dbReference>
<dbReference type="SUPFAM" id="SSF48498">
    <property type="entry name" value="Tetracyclin repressor-like, C-terminal domain"/>
    <property type="match status" value="1"/>
</dbReference>
<dbReference type="PROSITE" id="PS50977">
    <property type="entry name" value="HTH_TETR_2"/>
    <property type="match status" value="1"/>
</dbReference>
<keyword evidence="7" id="KW-1185">Reference proteome</keyword>
<evidence type="ECO:0000259" key="5">
    <source>
        <dbReference type="PROSITE" id="PS50977"/>
    </source>
</evidence>
<dbReference type="SUPFAM" id="SSF46689">
    <property type="entry name" value="Homeodomain-like"/>
    <property type="match status" value="1"/>
</dbReference>
<reference evidence="6" key="1">
    <citation type="submission" date="2021-10" db="EMBL/GenBank/DDBJ databases">
        <title>The complete genome sequence of Leeia sp. TBRC 13508.</title>
        <authorList>
            <person name="Charoenyingcharoen P."/>
            <person name="Yukphan P."/>
        </authorList>
    </citation>
    <scope>NUCLEOTIDE SEQUENCE</scope>
    <source>
        <strain evidence="6">TBRC 13508</strain>
    </source>
</reference>
<sequence>MPASKKKQLLLETALSLFMKEGFLAVGIDRILAESGVAKMTLYKHFPTKQALILETLEYRDHQFFQSLQQYADTFSIENGDRLKAIFNWHLDWVNSASYRGCAFVGAAVAFPESTEKAHQLAAKHKQKVLTYIAASLPLQNGNSTANEIMLMLEGAIVLSQIHANAEPMKQAIEWLKNKIT</sequence>
<evidence type="ECO:0000256" key="1">
    <source>
        <dbReference type="ARBA" id="ARBA00023015"/>
    </source>
</evidence>
<dbReference type="InterPro" id="IPR036271">
    <property type="entry name" value="Tet_transcr_reg_TetR-rel_C_sf"/>
</dbReference>
<dbReference type="InterPro" id="IPR009057">
    <property type="entry name" value="Homeodomain-like_sf"/>
</dbReference>
<protein>
    <submittedName>
        <fullName evidence="6">TetR/AcrR family transcriptional regulator</fullName>
    </submittedName>
</protein>
<comment type="caution">
    <text evidence="6">The sequence shown here is derived from an EMBL/GenBank/DDBJ whole genome shotgun (WGS) entry which is preliminary data.</text>
</comment>
<dbReference type="PANTHER" id="PTHR47506:SF1">
    <property type="entry name" value="HTH-TYPE TRANSCRIPTIONAL REGULATOR YJDC"/>
    <property type="match status" value="1"/>
</dbReference>
<dbReference type="InterPro" id="IPR001647">
    <property type="entry name" value="HTH_TetR"/>
</dbReference>
<accession>A0ABS8DBM2</accession>
<keyword evidence="3" id="KW-0804">Transcription</keyword>
<dbReference type="Gene3D" id="1.10.357.10">
    <property type="entry name" value="Tetracycline Repressor, domain 2"/>
    <property type="match status" value="1"/>
</dbReference>